<accession>A0AAD1RMZ6</accession>
<gene>
    <name evidence="3" type="ORF">PECUL_23A050585</name>
</gene>
<dbReference type="InterPro" id="IPR007110">
    <property type="entry name" value="Ig-like_dom"/>
</dbReference>
<sequence>MAESSKYVVLAQSYTKDSVQIIKELEGLEWKDEYLWVTVDVTSLYTVIDHEKGNRTIIFQENRDTTIQCSLSDGLNEPITWYEYGRKASYFTLLEKPEIKKRSLHEGIFKCGHNANAVITNTDRVFIIIPPLKDSTNVTLNSTTIKEDQNVTLGCEFNSSSQSFVLFWIALYPEAASIRCVSSVEVDTAVYKYRINNLCNPTDNINRLFTNRDLSKVIDQNQRHHLKITNIKPSDSGRYLCIVQTWPSTDKQRWILVSNFSLHVTEEDKQTSKPENLLITDMSRADCTDRPTTTESSEYTNPRGPDKSFFIAIGAVAGKIIFTGIILLIVWCIKSKGKKKKTDIHRKSDAVELPENDCTPYAVSNRYDLMESPEVEYSLVRDPQQKSKEEFSEVDFKKETPESNTVYSVVNI</sequence>
<keyword evidence="1" id="KW-1133">Transmembrane helix</keyword>
<reference evidence="3" key="1">
    <citation type="submission" date="2022-03" db="EMBL/GenBank/DDBJ databases">
        <authorList>
            <person name="Alioto T."/>
            <person name="Alioto T."/>
            <person name="Gomez Garrido J."/>
        </authorList>
    </citation>
    <scope>NUCLEOTIDE SEQUENCE</scope>
</reference>
<organism evidence="3 4">
    <name type="scientific">Pelobates cultripes</name>
    <name type="common">Western spadefoot toad</name>
    <dbReference type="NCBI Taxonomy" id="61616"/>
    <lineage>
        <taxon>Eukaryota</taxon>
        <taxon>Metazoa</taxon>
        <taxon>Chordata</taxon>
        <taxon>Craniata</taxon>
        <taxon>Vertebrata</taxon>
        <taxon>Euteleostomi</taxon>
        <taxon>Amphibia</taxon>
        <taxon>Batrachia</taxon>
        <taxon>Anura</taxon>
        <taxon>Pelobatoidea</taxon>
        <taxon>Pelobatidae</taxon>
        <taxon>Pelobates</taxon>
    </lineage>
</organism>
<dbReference type="SMART" id="SM00409">
    <property type="entry name" value="IG"/>
    <property type="match status" value="2"/>
</dbReference>
<keyword evidence="4" id="KW-1185">Reference proteome</keyword>
<name>A0AAD1RMZ6_PELCU</name>
<dbReference type="PROSITE" id="PS50835">
    <property type="entry name" value="IG_LIKE"/>
    <property type="match status" value="1"/>
</dbReference>
<dbReference type="EMBL" id="OW240914">
    <property type="protein sequence ID" value="CAH2273794.1"/>
    <property type="molecule type" value="Genomic_DNA"/>
</dbReference>
<evidence type="ECO:0000313" key="4">
    <source>
        <dbReference type="Proteomes" id="UP001295444"/>
    </source>
</evidence>
<dbReference type="AlphaFoldDB" id="A0AAD1RMZ6"/>
<dbReference type="Gene3D" id="2.60.40.10">
    <property type="entry name" value="Immunoglobulins"/>
    <property type="match status" value="1"/>
</dbReference>
<dbReference type="InterPro" id="IPR013106">
    <property type="entry name" value="Ig_V-set"/>
</dbReference>
<dbReference type="SUPFAM" id="SSF48726">
    <property type="entry name" value="Immunoglobulin"/>
    <property type="match status" value="1"/>
</dbReference>
<dbReference type="Proteomes" id="UP001295444">
    <property type="component" value="Chromosome 03"/>
</dbReference>
<proteinExistence type="predicted"/>
<feature type="transmembrane region" description="Helical" evidence="1">
    <location>
        <begin position="309"/>
        <end position="333"/>
    </location>
</feature>
<feature type="domain" description="Ig-like" evidence="2">
    <location>
        <begin position="130"/>
        <end position="258"/>
    </location>
</feature>
<dbReference type="InterPro" id="IPR013783">
    <property type="entry name" value="Ig-like_fold"/>
</dbReference>
<protein>
    <submittedName>
        <fullName evidence="3">PREDICTED: uncharacterized protein LOC108711358</fullName>
    </submittedName>
</protein>
<dbReference type="Pfam" id="PF07686">
    <property type="entry name" value="V-set"/>
    <property type="match status" value="1"/>
</dbReference>
<evidence type="ECO:0000313" key="3">
    <source>
        <dbReference type="EMBL" id="CAH2273794.1"/>
    </source>
</evidence>
<dbReference type="InterPro" id="IPR003599">
    <property type="entry name" value="Ig_sub"/>
</dbReference>
<evidence type="ECO:0000259" key="2">
    <source>
        <dbReference type="PROSITE" id="PS50835"/>
    </source>
</evidence>
<evidence type="ECO:0000256" key="1">
    <source>
        <dbReference type="SAM" id="Phobius"/>
    </source>
</evidence>
<keyword evidence="1" id="KW-0472">Membrane</keyword>
<dbReference type="InterPro" id="IPR036179">
    <property type="entry name" value="Ig-like_dom_sf"/>
</dbReference>
<keyword evidence="1" id="KW-0812">Transmembrane</keyword>